<dbReference type="Gene3D" id="3.40.630.10">
    <property type="entry name" value="Zn peptidases"/>
    <property type="match status" value="1"/>
</dbReference>
<evidence type="ECO:0000256" key="8">
    <source>
        <dbReference type="ARBA" id="ARBA00023211"/>
    </source>
</evidence>
<evidence type="ECO:0000313" key="12">
    <source>
        <dbReference type="Proteomes" id="UP000324760"/>
    </source>
</evidence>
<dbReference type="KEGG" id="ncu:F0U83_13790"/>
<dbReference type="GO" id="GO:0005737">
    <property type="term" value="C:cytoplasm"/>
    <property type="evidence" value="ECO:0007669"/>
    <property type="project" value="UniProtKB-SubCell"/>
</dbReference>
<proteinExistence type="inferred from homology"/>
<dbReference type="NCBIfam" id="NF002077">
    <property type="entry name" value="PRK00913.2-4"/>
    <property type="match status" value="1"/>
</dbReference>
<comment type="catalytic activity">
    <reaction evidence="2 9">
        <text>Release of an N-terminal amino acid, preferentially leucine, but not glutamic or aspartic acids.</text>
        <dbReference type="EC" id="3.4.11.10"/>
    </reaction>
</comment>
<dbReference type="InterPro" id="IPR000819">
    <property type="entry name" value="Peptidase_M17_C"/>
</dbReference>
<feature type="active site" evidence="9">
    <location>
        <position position="278"/>
    </location>
</feature>
<dbReference type="HAMAP" id="MF_00181">
    <property type="entry name" value="Cytosol_peptidase_M17"/>
    <property type="match status" value="1"/>
</dbReference>
<evidence type="ECO:0000313" key="11">
    <source>
        <dbReference type="EMBL" id="QEQ97706.1"/>
    </source>
</evidence>
<dbReference type="InterPro" id="IPR011356">
    <property type="entry name" value="Leucine_aapep/pepB"/>
</dbReference>
<feature type="binding site" evidence="9">
    <location>
        <position position="350"/>
    </location>
    <ligand>
        <name>Mn(2+)</name>
        <dbReference type="ChEBI" id="CHEBI:29035"/>
        <label>2</label>
    </ligand>
</feature>
<dbReference type="EC" id="3.4.11.1" evidence="9"/>
<keyword evidence="8 9" id="KW-0464">Manganese</keyword>
<dbReference type="Gene3D" id="3.40.220.10">
    <property type="entry name" value="Leucine Aminopeptidase, subunit E, domain 1"/>
    <property type="match status" value="1"/>
</dbReference>
<feature type="binding site" evidence="9">
    <location>
        <position position="271"/>
    </location>
    <ligand>
        <name>Mn(2+)</name>
        <dbReference type="ChEBI" id="CHEBI:29035"/>
        <label>2</label>
    </ligand>
</feature>
<dbReference type="PRINTS" id="PR00481">
    <property type="entry name" value="LAMNOPPTDASE"/>
</dbReference>
<sequence>MDFEIVNGAVASLETECLVVGIEADAILSPSAQALDQASQGYINDLVATGDIKGKTAETLLLQRIDGITAKRILLVGLGKSDERHDRNHSKIIKAILSTTKALGLKNITIALDGLASDHADTYRQVRQMVEIATAELYQYDQTKSKKADPYAISNLAIHLADDVTEEGEGALVDGTAIANGVNVARDLGNLPGNICTPSYLSQQARELANEYDSVTCEILDEDAMEHLGMGSLLSVGRGSDQPSQLIVIKYNGGEADAQPHVLVGKGITFDTGGISLKPGANMDEMKYDMCGAASVVGTMNAVAEMDLPINVIGVIAAAENMPGGNATKPGDIVTTLSGQTVEILNTDAEGRLVLCDALTYVERFKPKTVVDIATLTGACIVALGRVVSGMLSNDDELASELTLAGDYANDRAWRLPLWDDYQELLDSNFADMANIGGPAAGTITAACFLSRFTKSYRWAHLDIAGTAWISGGKEKGATGRCVPLLTQYLLNQAADEIVDDEE</sequence>
<gene>
    <name evidence="9" type="primary">pepA</name>
    <name evidence="11" type="ORF">F0U83_13790</name>
</gene>
<keyword evidence="5 9" id="KW-0645">Protease</keyword>
<evidence type="ECO:0000256" key="4">
    <source>
        <dbReference type="ARBA" id="ARBA00022438"/>
    </source>
</evidence>
<feature type="binding site" evidence="9">
    <location>
        <position position="289"/>
    </location>
    <ligand>
        <name>Mn(2+)</name>
        <dbReference type="ChEBI" id="CHEBI:29035"/>
        <label>2</label>
    </ligand>
</feature>
<feature type="active site" evidence="9">
    <location>
        <position position="352"/>
    </location>
</feature>
<name>A0A5P1REK8_9GAMM</name>
<dbReference type="PROSITE" id="PS00631">
    <property type="entry name" value="CYTOSOL_AP"/>
    <property type="match status" value="1"/>
</dbReference>
<dbReference type="OrthoDB" id="9809354at2"/>
<dbReference type="GO" id="GO:0030145">
    <property type="term" value="F:manganese ion binding"/>
    <property type="evidence" value="ECO:0007669"/>
    <property type="project" value="UniProtKB-UniRule"/>
</dbReference>
<feature type="binding site" evidence="9">
    <location>
        <position position="348"/>
    </location>
    <ligand>
        <name>Mn(2+)</name>
        <dbReference type="ChEBI" id="CHEBI:29035"/>
        <label>1</label>
    </ligand>
</feature>
<dbReference type="AlphaFoldDB" id="A0A5P1REK8"/>
<dbReference type="EMBL" id="CP043869">
    <property type="protein sequence ID" value="QEQ97706.1"/>
    <property type="molecule type" value="Genomic_DNA"/>
</dbReference>
<evidence type="ECO:0000256" key="3">
    <source>
        <dbReference type="ARBA" id="ARBA00009528"/>
    </source>
</evidence>
<dbReference type="Proteomes" id="UP000324760">
    <property type="component" value="Chromosome"/>
</dbReference>
<comment type="function">
    <text evidence="9">Presumably involved in the processing and regular turnover of intracellular proteins. Catalyzes the removal of unsubstituted N-terminal amino acids from various peptides.</text>
</comment>
<feature type="binding site" evidence="9">
    <location>
        <position position="350"/>
    </location>
    <ligand>
        <name>Mn(2+)</name>
        <dbReference type="ChEBI" id="CHEBI:29035"/>
        <label>1</label>
    </ligand>
</feature>
<dbReference type="GO" id="GO:0006508">
    <property type="term" value="P:proteolysis"/>
    <property type="evidence" value="ECO:0007669"/>
    <property type="project" value="UniProtKB-KW"/>
</dbReference>
<feature type="binding site" evidence="9">
    <location>
        <position position="266"/>
    </location>
    <ligand>
        <name>Mn(2+)</name>
        <dbReference type="ChEBI" id="CHEBI:29035"/>
        <label>2</label>
    </ligand>
</feature>
<protein>
    <recommendedName>
        <fullName evidence="9">Probable cytosol aminopeptidase</fullName>
        <ecNumber evidence="9">3.4.11.1</ecNumber>
    </recommendedName>
    <alternativeName>
        <fullName evidence="9">Leucine aminopeptidase</fullName>
        <shortName evidence="9">LAP</shortName>
        <ecNumber evidence="9">3.4.11.10</ecNumber>
    </alternativeName>
    <alternativeName>
        <fullName evidence="9">Leucyl aminopeptidase</fullName>
    </alternativeName>
</protein>
<dbReference type="RefSeq" id="WP_138987821.1">
    <property type="nucleotide sequence ID" value="NZ_CP043869.1"/>
</dbReference>
<comment type="subcellular location">
    <subcellularLocation>
        <location evidence="9">Cytoplasm</location>
    </subcellularLocation>
</comment>
<dbReference type="SUPFAM" id="SSF52949">
    <property type="entry name" value="Macro domain-like"/>
    <property type="match status" value="1"/>
</dbReference>
<dbReference type="GO" id="GO:0070006">
    <property type="term" value="F:metalloaminopeptidase activity"/>
    <property type="evidence" value="ECO:0007669"/>
    <property type="project" value="InterPro"/>
</dbReference>
<comment type="catalytic activity">
    <reaction evidence="1 9">
        <text>Release of an N-terminal amino acid, Xaa-|-Yaa-, in which Xaa is preferably Leu, but may be other amino acids including Pro although not Arg or Lys, and Yaa may be Pro. Amino acid amides and methyl esters are also readily hydrolyzed, but rates on arylamides are exceedingly low.</text>
        <dbReference type="EC" id="3.4.11.1"/>
    </reaction>
</comment>
<evidence type="ECO:0000256" key="9">
    <source>
        <dbReference type="HAMAP-Rule" id="MF_00181"/>
    </source>
</evidence>
<comment type="similarity">
    <text evidence="3 9">Belongs to the peptidase M17 family.</text>
</comment>
<evidence type="ECO:0000256" key="6">
    <source>
        <dbReference type="ARBA" id="ARBA00022723"/>
    </source>
</evidence>
<evidence type="ECO:0000256" key="7">
    <source>
        <dbReference type="ARBA" id="ARBA00022801"/>
    </source>
</evidence>
<dbReference type="SUPFAM" id="SSF53187">
    <property type="entry name" value="Zn-dependent exopeptidases"/>
    <property type="match status" value="1"/>
</dbReference>
<accession>A0A5P1REK8</accession>
<reference evidence="11 12" key="1">
    <citation type="journal article" date="2019" name="Biochem. Eng. J.">
        <title>Metabolic engineering of the marine bacteria Neptunomonas concharum for the production of acetoin and meso-2,3-butanediol from acetate.</title>
        <authorList>
            <person name="Li W."/>
            <person name="Pu N."/>
            <person name="Liu C.-X."/>
            <person name="Yuan Q.-P."/>
            <person name="Li Z.-J."/>
        </authorList>
    </citation>
    <scope>NUCLEOTIDE SEQUENCE [LARGE SCALE GENOMIC DNA]</scope>
    <source>
        <strain evidence="11 12">JCM17730</strain>
    </source>
</reference>
<dbReference type="EC" id="3.4.11.10" evidence="9"/>
<dbReference type="Pfam" id="PF02789">
    <property type="entry name" value="Peptidase_M17_N"/>
    <property type="match status" value="1"/>
</dbReference>
<keyword evidence="6 9" id="KW-0479">Metal-binding</keyword>
<dbReference type="PANTHER" id="PTHR11963">
    <property type="entry name" value="LEUCINE AMINOPEPTIDASE-RELATED"/>
    <property type="match status" value="1"/>
</dbReference>
<dbReference type="InterPro" id="IPR023042">
    <property type="entry name" value="Peptidase_M17_leu_NH2_pept"/>
</dbReference>
<keyword evidence="7 9" id="KW-0378">Hydrolase</keyword>
<dbReference type="InterPro" id="IPR043472">
    <property type="entry name" value="Macro_dom-like"/>
</dbReference>
<dbReference type="Pfam" id="PF00883">
    <property type="entry name" value="Peptidase_M17"/>
    <property type="match status" value="1"/>
</dbReference>
<feature type="domain" description="Cytosol aminopeptidase" evidence="10">
    <location>
        <begin position="346"/>
        <end position="353"/>
    </location>
</feature>
<dbReference type="PANTHER" id="PTHR11963:SF23">
    <property type="entry name" value="CYTOSOL AMINOPEPTIDASE"/>
    <property type="match status" value="1"/>
</dbReference>
<evidence type="ECO:0000256" key="5">
    <source>
        <dbReference type="ARBA" id="ARBA00022670"/>
    </source>
</evidence>
<comment type="cofactor">
    <cofactor evidence="9">
        <name>Mn(2+)</name>
        <dbReference type="ChEBI" id="CHEBI:29035"/>
    </cofactor>
    <text evidence="9">Binds 2 manganese ions per subunit.</text>
</comment>
<keyword evidence="12" id="KW-1185">Reference proteome</keyword>
<evidence type="ECO:0000256" key="2">
    <source>
        <dbReference type="ARBA" id="ARBA00000967"/>
    </source>
</evidence>
<evidence type="ECO:0000259" key="10">
    <source>
        <dbReference type="PROSITE" id="PS00631"/>
    </source>
</evidence>
<dbReference type="FunFam" id="3.40.630.10:FF:000004">
    <property type="entry name" value="Probable cytosol aminopeptidase"/>
    <property type="match status" value="1"/>
</dbReference>
<organism evidence="11 12">
    <name type="scientific">Neptunomonas concharum</name>
    <dbReference type="NCBI Taxonomy" id="1031538"/>
    <lineage>
        <taxon>Bacteria</taxon>
        <taxon>Pseudomonadati</taxon>
        <taxon>Pseudomonadota</taxon>
        <taxon>Gammaproteobacteria</taxon>
        <taxon>Oceanospirillales</taxon>
        <taxon>Oceanospirillaceae</taxon>
        <taxon>Neptunomonas</taxon>
    </lineage>
</organism>
<keyword evidence="4 9" id="KW-0031">Aminopeptidase</keyword>
<dbReference type="NCBIfam" id="NF002074">
    <property type="entry name" value="PRK00913.1-4"/>
    <property type="match status" value="1"/>
</dbReference>
<evidence type="ECO:0000256" key="1">
    <source>
        <dbReference type="ARBA" id="ARBA00000135"/>
    </source>
</evidence>
<feature type="binding site" evidence="9">
    <location>
        <position position="271"/>
    </location>
    <ligand>
        <name>Mn(2+)</name>
        <dbReference type="ChEBI" id="CHEBI:29035"/>
        <label>1</label>
    </ligand>
</feature>
<keyword evidence="9" id="KW-0963">Cytoplasm</keyword>
<dbReference type="InterPro" id="IPR008283">
    <property type="entry name" value="Peptidase_M17_N"/>
</dbReference>
<dbReference type="NCBIfam" id="NF002073">
    <property type="entry name" value="PRK00913.1-2"/>
    <property type="match status" value="1"/>
</dbReference>
<dbReference type="CDD" id="cd00433">
    <property type="entry name" value="Peptidase_M17"/>
    <property type="match status" value="1"/>
</dbReference>